<keyword evidence="1" id="KW-0472">Membrane</keyword>
<comment type="caution">
    <text evidence="2">The sequence shown here is derived from an EMBL/GenBank/DDBJ whole genome shotgun (WGS) entry which is preliminary data.</text>
</comment>
<feature type="transmembrane region" description="Helical" evidence="1">
    <location>
        <begin position="28"/>
        <end position="46"/>
    </location>
</feature>
<name>A0ABP7HL78_9ACTN</name>
<protein>
    <submittedName>
        <fullName evidence="2">Uncharacterized protein</fullName>
    </submittedName>
</protein>
<keyword evidence="3" id="KW-1185">Reference proteome</keyword>
<dbReference type="EMBL" id="BAAAZR010000001">
    <property type="protein sequence ID" value="GAA3791582.1"/>
    <property type="molecule type" value="Genomic_DNA"/>
</dbReference>
<evidence type="ECO:0000313" key="2">
    <source>
        <dbReference type="EMBL" id="GAA3791582.1"/>
    </source>
</evidence>
<keyword evidence="1" id="KW-1133">Transmembrane helix</keyword>
<dbReference type="Proteomes" id="UP001500888">
    <property type="component" value="Unassembled WGS sequence"/>
</dbReference>
<sequence>MRRLEEASNVVRAATGLLRQTSGLLRQLVMMVGWLVLLAGSVRLLVDPPSTLSPEHFVAPGAGAAAVIQGLIRLPAGRWRPEPAYLVDIADAARTPEA</sequence>
<evidence type="ECO:0000256" key="1">
    <source>
        <dbReference type="SAM" id="Phobius"/>
    </source>
</evidence>
<proteinExistence type="predicted"/>
<evidence type="ECO:0000313" key="3">
    <source>
        <dbReference type="Proteomes" id="UP001500888"/>
    </source>
</evidence>
<organism evidence="2 3">
    <name type="scientific">Sphaerisporangium flaviroseum</name>
    <dbReference type="NCBI Taxonomy" id="509199"/>
    <lineage>
        <taxon>Bacteria</taxon>
        <taxon>Bacillati</taxon>
        <taxon>Actinomycetota</taxon>
        <taxon>Actinomycetes</taxon>
        <taxon>Streptosporangiales</taxon>
        <taxon>Streptosporangiaceae</taxon>
        <taxon>Sphaerisporangium</taxon>
    </lineage>
</organism>
<reference evidence="3" key="1">
    <citation type="journal article" date="2019" name="Int. J. Syst. Evol. Microbiol.">
        <title>The Global Catalogue of Microorganisms (GCM) 10K type strain sequencing project: providing services to taxonomists for standard genome sequencing and annotation.</title>
        <authorList>
            <consortium name="The Broad Institute Genomics Platform"/>
            <consortium name="The Broad Institute Genome Sequencing Center for Infectious Disease"/>
            <person name="Wu L."/>
            <person name="Ma J."/>
        </authorList>
    </citation>
    <scope>NUCLEOTIDE SEQUENCE [LARGE SCALE GENOMIC DNA]</scope>
    <source>
        <strain evidence="3">JCM 16908</strain>
    </source>
</reference>
<keyword evidence="1" id="KW-0812">Transmembrane</keyword>
<gene>
    <name evidence="2" type="ORF">GCM10022226_08230</name>
</gene>
<accession>A0ABP7HL78</accession>